<accession>A0A8C9GD82</accession>
<sequence>MLPWTPSYPVLARLSFCFPCDRILSPGSDGVLVSGWGFVFTTTIACCRGAACVSQQTGSQGDHPAGLPLPSELSAWVAGVLRCLHSSVV</sequence>
<evidence type="ECO:0000313" key="1">
    <source>
        <dbReference type="Ensembl" id="ENSPTEP00000001294.1"/>
    </source>
</evidence>
<reference evidence="1" key="1">
    <citation type="submission" date="2025-08" db="UniProtKB">
        <authorList>
            <consortium name="Ensembl"/>
        </authorList>
    </citation>
    <scope>IDENTIFICATION</scope>
</reference>
<dbReference type="Ensembl" id="ENSPTET00000001887.1">
    <property type="protein sequence ID" value="ENSPTEP00000001294.1"/>
    <property type="gene ID" value="ENSPTEG00000001410.1"/>
</dbReference>
<proteinExistence type="predicted"/>
<dbReference type="AlphaFoldDB" id="A0A8C9GD82"/>
<protein>
    <submittedName>
        <fullName evidence="1">Uncharacterized protein</fullName>
    </submittedName>
</protein>
<name>A0A8C9GD82_9PRIM</name>
<dbReference type="Proteomes" id="UP000694416">
    <property type="component" value="Unplaced"/>
</dbReference>
<keyword evidence="2" id="KW-1185">Reference proteome</keyword>
<organism evidence="1 2">
    <name type="scientific">Piliocolobus tephrosceles</name>
    <name type="common">Ugandan red Colobus</name>
    <dbReference type="NCBI Taxonomy" id="591936"/>
    <lineage>
        <taxon>Eukaryota</taxon>
        <taxon>Metazoa</taxon>
        <taxon>Chordata</taxon>
        <taxon>Craniata</taxon>
        <taxon>Vertebrata</taxon>
        <taxon>Euteleostomi</taxon>
        <taxon>Mammalia</taxon>
        <taxon>Eutheria</taxon>
        <taxon>Euarchontoglires</taxon>
        <taxon>Primates</taxon>
        <taxon>Haplorrhini</taxon>
        <taxon>Catarrhini</taxon>
        <taxon>Cercopithecidae</taxon>
        <taxon>Colobinae</taxon>
        <taxon>Piliocolobus</taxon>
    </lineage>
</organism>
<reference evidence="1" key="2">
    <citation type="submission" date="2025-09" db="UniProtKB">
        <authorList>
            <consortium name="Ensembl"/>
        </authorList>
    </citation>
    <scope>IDENTIFICATION</scope>
</reference>
<evidence type="ECO:0000313" key="2">
    <source>
        <dbReference type="Proteomes" id="UP000694416"/>
    </source>
</evidence>